<comment type="caution">
    <text evidence="2">The sequence shown here is derived from an EMBL/GenBank/DDBJ whole genome shotgun (WGS) entry which is preliminary data.</text>
</comment>
<feature type="transmembrane region" description="Helical" evidence="1">
    <location>
        <begin position="21"/>
        <end position="41"/>
    </location>
</feature>
<evidence type="ECO:0000256" key="1">
    <source>
        <dbReference type="SAM" id="Phobius"/>
    </source>
</evidence>
<organism evidence="2 3">
    <name type="scientific">Aureimonas endophytica</name>
    <dbReference type="NCBI Taxonomy" id="2027858"/>
    <lineage>
        <taxon>Bacteria</taxon>
        <taxon>Pseudomonadati</taxon>
        <taxon>Pseudomonadota</taxon>
        <taxon>Alphaproteobacteria</taxon>
        <taxon>Hyphomicrobiales</taxon>
        <taxon>Aurantimonadaceae</taxon>
        <taxon>Aureimonas</taxon>
    </lineage>
</organism>
<keyword evidence="1" id="KW-1133">Transmembrane helix</keyword>
<reference evidence="2" key="1">
    <citation type="journal article" date="2014" name="Int. J. Syst. Evol. Microbiol.">
        <title>Complete genome sequence of Corynebacterium casei LMG S-19264T (=DSM 44701T), isolated from a smear-ripened cheese.</title>
        <authorList>
            <consortium name="US DOE Joint Genome Institute (JGI-PGF)"/>
            <person name="Walter F."/>
            <person name="Albersmeier A."/>
            <person name="Kalinowski J."/>
            <person name="Ruckert C."/>
        </authorList>
    </citation>
    <scope>NUCLEOTIDE SEQUENCE</scope>
    <source>
        <strain evidence="2">CGMCC 1.15367</strain>
    </source>
</reference>
<keyword evidence="3" id="KW-1185">Reference proteome</keyword>
<feature type="transmembrane region" description="Helical" evidence="1">
    <location>
        <begin position="61"/>
        <end position="86"/>
    </location>
</feature>
<protein>
    <recommendedName>
        <fullName evidence="4">DUF805 domain-containing protein</fullName>
    </recommendedName>
</protein>
<feature type="transmembrane region" description="Helical" evidence="1">
    <location>
        <begin position="127"/>
        <end position="146"/>
    </location>
</feature>
<dbReference type="Pfam" id="PF05656">
    <property type="entry name" value="DUF805"/>
    <property type="match status" value="1"/>
</dbReference>
<proteinExistence type="predicted"/>
<dbReference type="EMBL" id="BMIQ01000013">
    <property type="protein sequence ID" value="GGE24051.1"/>
    <property type="molecule type" value="Genomic_DNA"/>
</dbReference>
<evidence type="ECO:0008006" key="4">
    <source>
        <dbReference type="Google" id="ProtNLM"/>
    </source>
</evidence>
<dbReference type="Proteomes" id="UP000644699">
    <property type="component" value="Unassembled WGS sequence"/>
</dbReference>
<dbReference type="GO" id="GO:0016020">
    <property type="term" value="C:membrane"/>
    <property type="evidence" value="ECO:0007669"/>
    <property type="project" value="InterPro"/>
</dbReference>
<dbReference type="InterPro" id="IPR008523">
    <property type="entry name" value="DUF805"/>
</dbReference>
<evidence type="ECO:0000313" key="2">
    <source>
        <dbReference type="EMBL" id="GGE24051.1"/>
    </source>
</evidence>
<gene>
    <name evidence="2" type="ORF">GCM10011390_49320</name>
</gene>
<evidence type="ECO:0000313" key="3">
    <source>
        <dbReference type="Proteomes" id="UP000644699"/>
    </source>
</evidence>
<dbReference type="AlphaFoldDB" id="A0A917A3J1"/>
<accession>A0A917A3J1</accession>
<dbReference type="RefSeq" id="WP_188913319.1">
    <property type="nucleotide sequence ID" value="NZ_BMIQ01000013.1"/>
</dbReference>
<name>A0A917A3J1_9HYPH</name>
<keyword evidence="1" id="KW-0472">Membrane</keyword>
<sequence length="173" mass="18440">MGFRRFFHFSGRAGRGEFWLAAVKASILTSLVGFAFHLFGWSVHGLHPAAIRLDGGGMTGFYAPTLAADSTADLVLSLFWLACILPAGIRRRHDRGDWGWDLVLIAAFNLIAKASHGFVGGGGIAEGLAFVILVSNLEMLVLLGFLPGERGGNAFGPDRQAESRAALDRAISA</sequence>
<feature type="transmembrane region" description="Helical" evidence="1">
    <location>
        <begin position="98"/>
        <end position="115"/>
    </location>
</feature>
<keyword evidence="1" id="KW-0812">Transmembrane</keyword>
<reference evidence="2" key="2">
    <citation type="submission" date="2020-09" db="EMBL/GenBank/DDBJ databases">
        <authorList>
            <person name="Sun Q."/>
            <person name="Zhou Y."/>
        </authorList>
    </citation>
    <scope>NUCLEOTIDE SEQUENCE</scope>
    <source>
        <strain evidence="2">CGMCC 1.15367</strain>
    </source>
</reference>